<name>A0A9D5M2I9_9FIRM</name>
<dbReference type="EMBL" id="JADCKB010000013">
    <property type="protein sequence ID" value="MBE5040298.1"/>
    <property type="molecule type" value="Genomic_DNA"/>
</dbReference>
<gene>
    <name evidence="4" type="ORF">INF28_07460</name>
</gene>
<feature type="signal peptide" evidence="2">
    <location>
        <begin position="1"/>
        <end position="22"/>
    </location>
</feature>
<evidence type="ECO:0000259" key="3">
    <source>
        <dbReference type="PROSITE" id="PS51272"/>
    </source>
</evidence>
<protein>
    <submittedName>
        <fullName evidence="4">S-layer homology domain-containing protein</fullName>
    </submittedName>
</protein>
<feature type="domain" description="SLH" evidence="3">
    <location>
        <begin position="500"/>
        <end position="560"/>
    </location>
</feature>
<dbReference type="PROSITE" id="PS51272">
    <property type="entry name" value="SLH"/>
    <property type="match status" value="3"/>
</dbReference>
<accession>A0A9D5M2I9</accession>
<evidence type="ECO:0000256" key="1">
    <source>
        <dbReference type="ARBA" id="ARBA00022737"/>
    </source>
</evidence>
<dbReference type="RefSeq" id="WP_226392849.1">
    <property type="nucleotide sequence ID" value="NZ_JADCKB010000013.1"/>
</dbReference>
<proteinExistence type="predicted"/>
<dbReference type="InterPro" id="IPR051465">
    <property type="entry name" value="Cell_Envelope_Struct_Comp"/>
</dbReference>
<dbReference type="PANTHER" id="PTHR43308">
    <property type="entry name" value="OUTER MEMBRANE PROTEIN ALPHA-RELATED"/>
    <property type="match status" value="1"/>
</dbReference>
<sequence length="560" mass="60857">MKKFILLSLFSTLLLFAISCYANDEISVFFDVQNQSLVVSGSVGSEAGTAVTVNIASWSEQSPAFSPEHLPIVSQLILTTKNGLISEKIPFSDQFKSGKYGIYFYAQTNNGLFHASNSFFYANPHDPNTAALITRINQGEKISEILTDGNNAELLGIDLEKVNTFIDEASSIAEKLNTGSYDLPGFVNTFLGGTAIAMLRSGMAADNVFQNYASYFGISYEEYYQLSADTRADLAALLADQTYQTGTLQQIYADCCLLAQLRTCSGWGYLKDLMLNNSEILNINLSSSGYLQLSENQQNQVFTTIAGSMKSVQSLSDAANLFYKAVSNLTENISTSGTGSSSGHLGISGGSSGGGGIHPSSMEADTNILKPEENVSNNLPADAKNHWARDYISRLWDTGIINGFPDGNFYPDNNVSRCEFSKIISLAFSYSTSEGNADMFKDVPATEWYAPYVYGLAAKQIILGSDGLFSPDGNLTRQDAAVISMRILQDHNILLEENIVSSFTDDIQISDYAISAVNALSQAEIMTGDENGFRPLNTITRGETTALVCRLIDYLEGEVR</sequence>
<dbReference type="Proteomes" id="UP000806542">
    <property type="component" value="Unassembled WGS sequence"/>
</dbReference>
<feature type="domain" description="SLH" evidence="3">
    <location>
        <begin position="375"/>
        <end position="438"/>
    </location>
</feature>
<keyword evidence="2" id="KW-0732">Signal</keyword>
<evidence type="ECO:0000313" key="5">
    <source>
        <dbReference type="Proteomes" id="UP000806542"/>
    </source>
</evidence>
<keyword evidence="5" id="KW-1185">Reference proteome</keyword>
<evidence type="ECO:0000256" key="2">
    <source>
        <dbReference type="SAM" id="SignalP"/>
    </source>
</evidence>
<feature type="domain" description="SLH" evidence="3">
    <location>
        <begin position="440"/>
        <end position="498"/>
    </location>
</feature>
<dbReference type="InterPro" id="IPR001119">
    <property type="entry name" value="SLH_dom"/>
</dbReference>
<reference evidence="4" key="1">
    <citation type="submission" date="2020-10" db="EMBL/GenBank/DDBJ databases">
        <title>ChiBAC.</title>
        <authorList>
            <person name="Zenner C."/>
            <person name="Hitch T.C.A."/>
            <person name="Clavel T."/>
        </authorList>
    </citation>
    <scope>NUCLEOTIDE SEQUENCE</scope>
    <source>
        <strain evidence="4">DSM 107454</strain>
    </source>
</reference>
<dbReference type="AlphaFoldDB" id="A0A9D5M2I9"/>
<dbReference type="Pfam" id="PF00395">
    <property type="entry name" value="SLH"/>
    <property type="match status" value="3"/>
</dbReference>
<evidence type="ECO:0000313" key="4">
    <source>
        <dbReference type="EMBL" id="MBE5040298.1"/>
    </source>
</evidence>
<feature type="chain" id="PRO_5038373344" evidence="2">
    <location>
        <begin position="23"/>
        <end position="560"/>
    </location>
</feature>
<organism evidence="4 5">
    <name type="scientific">Ructibacterium gallinarum</name>
    <dbReference type="NCBI Taxonomy" id="2779355"/>
    <lineage>
        <taxon>Bacteria</taxon>
        <taxon>Bacillati</taxon>
        <taxon>Bacillota</taxon>
        <taxon>Clostridia</taxon>
        <taxon>Eubacteriales</taxon>
        <taxon>Oscillospiraceae</taxon>
        <taxon>Ructibacterium</taxon>
    </lineage>
</organism>
<dbReference type="PANTHER" id="PTHR43308:SF5">
    <property type="entry name" value="S-LAYER PROTEIN _ PEPTIDOGLYCAN ENDO-BETA-N-ACETYLGLUCOSAMINIDASE"/>
    <property type="match status" value="1"/>
</dbReference>
<dbReference type="PROSITE" id="PS51257">
    <property type="entry name" value="PROKAR_LIPOPROTEIN"/>
    <property type="match status" value="1"/>
</dbReference>
<keyword evidence="1" id="KW-0677">Repeat</keyword>
<comment type="caution">
    <text evidence="4">The sequence shown here is derived from an EMBL/GenBank/DDBJ whole genome shotgun (WGS) entry which is preliminary data.</text>
</comment>